<dbReference type="EMBL" id="BART01006762">
    <property type="protein sequence ID" value="GAG69344.1"/>
    <property type="molecule type" value="Genomic_DNA"/>
</dbReference>
<proteinExistence type="predicted"/>
<accession>X0ZIY7</accession>
<dbReference type="AlphaFoldDB" id="X0ZIY7"/>
<reference evidence="1" key="1">
    <citation type="journal article" date="2014" name="Front. Microbiol.">
        <title>High frequency of phylogenetically diverse reductive dehalogenase-homologous genes in deep subseafloor sedimentary metagenomes.</title>
        <authorList>
            <person name="Kawai M."/>
            <person name="Futagami T."/>
            <person name="Toyoda A."/>
            <person name="Takaki Y."/>
            <person name="Nishi S."/>
            <person name="Hori S."/>
            <person name="Arai W."/>
            <person name="Tsubouchi T."/>
            <person name="Morono Y."/>
            <person name="Uchiyama I."/>
            <person name="Ito T."/>
            <person name="Fujiyama A."/>
            <person name="Inagaki F."/>
            <person name="Takami H."/>
        </authorList>
    </citation>
    <scope>NUCLEOTIDE SEQUENCE</scope>
    <source>
        <strain evidence="1">Expedition CK06-06</strain>
    </source>
</reference>
<organism evidence="1">
    <name type="scientific">marine sediment metagenome</name>
    <dbReference type="NCBI Taxonomy" id="412755"/>
    <lineage>
        <taxon>unclassified sequences</taxon>
        <taxon>metagenomes</taxon>
        <taxon>ecological metagenomes</taxon>
    </lineage>
</organism>
<comment type="caution">
    <text evidence="1">The sequence shown here is derived from an EMBL/GenBank/DDBJ whole genome shotgun (WGS) entry which is preliminary data.</text>
</comment>
<evidence type="ECO:0000313" key="1">
    <source>
        <dbReference type="EMBL" id="GAG69344.1"/>
    </source>
</evidence>
<protein>
    <submittedName>
        <fullName evidence="1">Uncharacterized protein</fullName>
    </submittedName>
</protein>
<sequence>MEEEKRVKFFKAYAQLPKALTSQIIVVVDEKPYTWDTVYFEVKNKTPLSEKLLNTFFAMKLI</sequence>
<name>X0ZIY7_9ZZZZ</name>
<gene>
    <name evidence="1" type="ORF">S01H4_15428</name>
</gene>